<dbReference type="Pfam" id="PF13686">
    <property type="entry name" value="DrsE_2"/>
    <property type="match status" value="1"/>
</dbReference>
<sequence length="154" mass="16950">MSEDRKMAIIVSKGTLDMAYPGLVLANAARMLGIEVKLFFTFWGMDVINKKTVDHLKVAPVGNPAMHMPQLAGVLPGATDLATTMMKKQMEKLDFPPVREFLEMVHDAGAEIYACRMAADMMGLTKEDLVPQVDDIVGAMEFLEMAEGAQIIFI</sequence>
<dbReference type="PATRIC" id="fig|872965.6.peg.620"/>
<evidence type="ECO:0000313" key="2">
    <source>
        <dbReference type="EMBL" id="KPL89477.1"/>
    </source>
</evidence>
<dbReference type="PANTHER" id="PTHR34655:SF2">
    <property type="entry name" value="PEROXIREDOXIN FAMILY PROTEIN"/>
    <property type="match status" value="1"/>
</dbReference>
<dbReference type="RefSeq" id="WP_054492865.1">
    <property type="nucleotide sequence ID" value="NZ_BBZA01000104.1"/>
</dbReference>
<evidence type="ECO:0000313" key="1">
    <source>
        <dbReference type="EMBL" id="GAP62990.1"/>
    </source>
</evidence>
<dbReference type="EMBL" id="BBZA01000104">
    <property type="protein sequence ID" value="GAP62990.1"/>
    <property type="molecule type" value="Genomic_DNA"/>
</dbReference>
<dbReference type="Proteomes" id="UP000037784">
    <property type="component" value="Unassembled WGS sequence"/>
</dbReference>
<proteinExistence type="predicted"/>
<reference evidence="3" key="3">
    <citation type="submission" date="2015-08" db="EMBL/GenBank/DDBJ databases">
        <title>Draft Genome Sequence of a Heterotrophic Facultative Anaerobic Bacterium Ardenticatena maritima Strain 110S.</title>
        <authorList>
            <person name="Kawaichi S."/>
            <person name="Yoshida T."/>
            <person name="Sako Y."/>
            <person name="Nakamura R."/>
        </authorList>
    </citation>
    <scope>NUCLEOTIDE SEQUENCE [LARGE SCALE GENOMIC DNA]</scope>
    <source>
        <strain evidence="3">110S</strain>
    </source>
</reference>
<dbReference type="InParanoid" id="A0A0M9UCL8"/>
<protein>
    <recommendedName>
        <fullName evidence="5">Peroxiredoxin family protein</fullName>
    </recommendedName>
</protein>
<name>A0A0M9UCL8_9CHLR</name>
<dbReference type="InterPro" id="IPR032836">
    <property type="entry name" value="DsrE2-like"/>
</dbReference>
<evidence type="ECO:0008006" key="5">
    <source>
        <dbReference type="Google" id="ProtNLM"/>
    </source>
</evidence>
<dbReference type="OrthoDB" id="9802028at2"/>
<reference evidence="1 3" key="1">
    <citation type="journal article" date="2015" name="Genome Announc.">
        <title>Draft Genome Sequence of a Heterotrophic Facultative Anaerobic Thermophilic Bacterium, Ardenticatena maritima Strain 110ST.</title>
        <authorList>
            <person name="Kawaichi S."/>
            <person name="Yoshida T."/>
            <person name="Sako Y."/>
            <person name="Nakamura R."/>
        </authorList>
    </citation>
    <scope>NUCLEOTIDE SEQUENCE [LARGE SCALE GENOMIC DNA]</scope>
    <source>
        <strain evidence="1 3">110S</strain>
    </source>
</reference>
<comment type="caution">
    <text evidence="1">The sequence shown here is derived from an EMBL/GenBank/DDBJ whole genome shotgun (WGS) entry which is preliminary data.</text>
</comment>
<keyword evidence="3" id="KW-1185">Reference proteome</keyword>
<dbReference type="InterPro" id="IPR027396">
    <property type="entry name" value="DsrEFH-like"/>
</dbReference>
<organism evidence="1 3">
    <name type="scientific">Ardenticatena maritima</name>
    <dbReference type="NCBI Taxonomy" id="872965"/>
    <lineage>
        <taxon>Bacteria</taxon>
        <taxon>Bacillati</taxon>
        <taxon>Chloroflexota</taxon>
        <taxon>Ardenticatenia</taxon>
        <taxon>Ardenticatenales</taxon>
        <taxon>Ardenticatenaceae</taxon>
        <taxon>Ardenticatena</taxon>
    </lineage>
</organism>
<dbReference type="Proteomes" id="UP000050502">
    <property type="component" value="Unassembled WGS sequence"/>
</dbReference>
<dbReference type="STRING" id="872965.SE16_03305"/>
<dbReference type="SUPFAM" id="SSF75169">
    <property type="entry name" value="DsrEFH-like"/>
    <property type="match status" value="1"/>
</dbReference>
<evidence type="ECO:0000313" key="4">
    <source>
        <dbReference type="Proteomes" id="UP000050502"/>
    </source>
</evidence>
<reference evidence="2 4" key="2">
    <citation type="submission" date="2015-07" db="EMBL/GenBank/DDBJ databases">
        <title>Whole genome sequence of Ardenticatena maritima DSM 23922.</title>
        <authorList>
            <person name="Hemp J."/>
            <person name="Ward L.M."/>
            <person name="Pace L.A."/>
            <person name="Fischer W.W."/>
        </authorList>
    </citation>
    <scope>NUCLEOTIDE SEQUENCE [LARGE SCALE GENOMIC DNA]</scope>
    <source>
        <strain evidence="2 4">110S</strain>
    </source>
</reference>
<dbReference type="PANTHER" id="PTHR34655">
    <property type="entry name" value="CONSERVED WITHIN P. AEROPHILUM"/>
    <property type="match status" value="1"/>
</dbReference>
<evidence type="ECO:0000313" key="3">
    <source>
        <dbReference type="Proteomes" id="UP000037784"/>
    </source>
</evidence>
<dbReference type="Gene3D" id="3.40.1260.10">
    <property type="entry name" value="DsrEFH-like"/>
    <property type="match status" value="1"/>
</dbReference>
<dbReference type="EMBL" id="LGKN01000003">
    <property type="protein sequence ID" value="KPL89477.1"/>
    <property type="molecule type" value="Genomic_DNA"/>
</dbReference>
<accession>A0A0M9UCL8</accession>
<dbReference type="AlphaFoldDB" id="A0A0M9UCL8"/>
<gene>
    <name evidence="1" type="ORF">ARMA_1413</name>
    <name evidence="2" type="ORF">SE16_03305</name>
</gene>